<organism evidence="3 4">
    <name type="scientific">Lactuca virosa</name>
    <dbReference type="NCBI Taxonomy" id="75947"/>
    <lineage>
        <taxon>Eukaryota</taxon>
        <taxon>Viridiplantae</taxon>
        <taxon>Streptophyta</taxon>
        <taxon>Embryophyta</taxon>
        <taxon>Tracheophyta</taxon>
        <taxon>Spermatophyta</taxon>
        <taxon>Magnoliopsida</taxon>
        <taxon>eudicotyledons</taxon>
        <taxon>Gunneridae</taxon>
        <taxon>Pentapetalae</taxon>
        <taxon>asterids</taxon>
        <taxon>campanulids</taxon>
        <taxon>Asterales</taxon>
        <taxon>Asteraceae</taxon>
        <taxon>Cichorioideae</taxon>
        <taxon>Cichorieae</taxon>
        <taxon>Lactucinae</taxon>
        <taxon>Lactuca</taxon>
    </lineage>
</organism>
<keyword evidence="2" id="KW-0732">Signal</keyword>
<evidence type="ECO:0000313" key="3">
    <source>
        <dbReference type="EMBL" id="CAH1444427.1"/>
    </source>
</evidence>
<accession>A0AAU9P2D6</accession>
<keyword evidence="4" id="KW-1185">Reference proteome</keyword>
<proteinExistence type="predicted"/>
<dbReference type="Proteomes" id="UP001157418">
    <property type="component" value="Unassembled WGS sequence"/>
</dbReference>
<sequence>MLELSLIVILVDLEVLVFHDSLFLFERKVFQKRCDITAGRKVIFAVGVTKKNGNHPYATATPVEETQKKQPTNS</sequence>
<dbReference type="EMBL" id="CAKMRJ010005523">
    <property type="protein sequence ID" value="CAH1444427.1"/>
    <property type="molecule type" value="Genomic_DNA"/>
</dbReference>
<gene>
    <name evidence="3" type="ORF">LVIROSA_LOCUS30255</name>
</gene>
<comment type="caution">
    <text evidence="3">The sequence shown here is derived from an EMBL/GenBank/DDBJ whole genome shotgun (WGS) entry which is preliminary data.</text>
</comment>
<reference evidence="3 4" key="1">
    <citation type="submission" date="2022-01" db="EMBL/GenBank/DDBJ databases">
        <authorList>
            <person name="Xiong W."/>
            <person name="Schranz E."/>
        </authorList>
    </citation>
    <scope>NUCLEOTIDE SEQUENCE [LARGE SCALE GENOMIC DNA]</scope>
</reference>
<dbReference type="AlphaFoldDB" id="A0AAU9P2D6"/>
<feature type="chain" id="PRO_5043672875" evidence="2">
    <location>
        <begin position="20"/>
        <end position="74"/>
    </location>
</feature>
<evidence type="ECO:0000313" key="4">
    <source>
        <dbReference type="Proteomes" id="UP001157418"/>
    </source>
</evidence>
<feature type="signal peptide" evidence="2">
    <location>
        <begin position="1"/>
        <end position="19"/>
    </location>
</feature>
<name>A0AAU9P2D6_9ASTR</name>
<evidence type="ECO:0000256" key="1">
    <source>
        <dbReference type="SAM" id="MobiDB-lite"/>
    </source>
</evidence>
<evidence type="ECO:0000256" key="2">
    <source>
        <dbReference type="SAM" id="SignalP"/>
    </source>
</evidence>
<protein>
    <submittedName>
        <fullName evidence="3">Uncharacterized protein</fullName>
    </submittedName>
</protein>
<feature type="region of interest" description="Disordered" evidence="1">
    <location>
        <begin position="52"/>
        <end position="74"/>
    </location>
</feature>